<accession>A0AAD8LFW7</accession>
<proteinExistence type="predicted"/>
<comment type="caution">
    <text evidence="1">The sequence shown here is derived from an EMBL/GenBank/DDBJ whole genome shotgun (WGS) entry which is preliminary data.</text>
</comment>
<protein>
    <submittedName>
        <fullName evidence="1">Uncharacterized protein</fullName>
    </submittedName>
</protein>
<dbReference type="Proteomes" id="UP001229421">
    <property type="component" value="Unassembled WGS sequence"/>
</dbReference>
<keyword evidence="2" id="KW-1185">Reference proteome</keyword>
<gene>
    <name evidence="1" type="ORF">QVD17_04644</name>
</gene>
<dbReference type="EMBL" id="JAUHHV010000001">
    <property type="protein sequence ID" value="KAK1438833.1"/>
    <property type="molecule type" value="Genomic_DNA"/>
</dbReference>
<name>A0AAD8LFW7_TARER</name>
<sequence>MQLQSTFDYSELSPSFRCYSREEEISRVNETGDQDFEFMIALSNDQASLKETETRVWHVFNRHLLTNDDVDRQIKAPRVGTYCEWMPKADSGSSPVWKKSSSTGSGSKRWIFRYFVWRSNSGGKQPMVVLPPKKVDSPKQKRTSGEVLRTIGRWKAQTSIHEQFYVQRRAENEIGKRKSYLPYRTDLVGLFANVNTTGKMLSV</sequence>
<organism evidence="1 2">
    <name type="scientific">Tagetes erecta</name>
    <name type="common">African marigold</name>
    <dbReference type="NCBI Taxonomy" id="13708"/>
    <lineage>
        <taxon>Eukaryota</taxon>
        <taxon>Viridiplantae</taxon>
        <taxon>Streptophyta</taxon>
        <taxon>Embryophyta</taxon>
        <taxon>Tracheophyta</taxon>
        <taxon>Spermatophyta</taxon>
        <taxon>Magnoliopsida</taxon>
        <taxon>eudicotyledons</taxon>
        <taxon>Gunneridae</taxon>
        <taxon>Pentapetalae</taxon>
        <taxon>asterids</taxon>
        <taxon>campanulids</taxon>
        <taxon>Asterales</taxon>
        <taxon>Asteraceae</taxon>
        <taxon>Asteroideae</taxon>
        <taxon>Heliantheae alliance</taxon>
        <taxon>Tageteae</taxon>
        <taxon>Tagetes</taxon>
    </lineage>
</organism>
<evidence type="ECO:0000313" key="1">
    <source>
        <dbReference type="EMBL" id="KAK1438833.1"/>
    </source>
</evidence>
<dbReference type="Pfam" id="PF07816">
    <property type="entry name" value="DUF1645"/>
    <property type="match status" value="1"/>
</dbReference>
<dbReference type="PANTHER" id="PTHR33095:SF123">
    <property type="entry name" value="HMG BOX DOMAIN-CONTAINING PROTEIN"/>
    <property type="match status" value="1"/>
</dbReference>
<reference evidence="1" key="1">
    <citation type="journal article" date="2023" name="bioRxiv">
        <title>Improved chromosome-level genome assembly for marigold (Tagetes erecta).</title>
        <authorList>
            <person name="Jiang F."/>
            <person name="Yuan L."/>
            <person name="Wang S."/>
            <person name="Wang H."/>
            <person name="Xu D."/>
            <person name="Wang A."/>
            <person name="Fan W."/>
        </authorList>
    </citation>
    <scope>NUCLEOTIDE SEQUENCE</scope>
    <source>
        <strain evidence="1">WSJ</strain>
        <tissue evidence="1">Leaf</tissue>
    </source>
</reference>
<dbReference type="PANTHER" id="PTHR33095">
    <property type="entry name" value="OS07G0619500 PROTEIN"/>
    <property type="match status" value="1"/>
</dbReference>
<evidence type="ECO:0000313" key="2">
    <source>
        <dbReference type="Proteomes" id="UP001229421"/>
    </source>
</evidence>
<dbReference type="AlphaFoldDB" id="A0AAD8LFW7"/>
<dbReference type="InterPro" id="IPR012442">
    <property type="entry name" value="DUF1645_plant"/>
</dbReference>